<dbReference type="InterPro" id="IPR039424">
    <property type="entry name" value="SBP_5"/>
</dbReference>
<dbReference type="InterPro" id="IPR030678">
    <property type="entry name" value="Peptide/Ni-bd"/>
</dbReference>
<dbReference type="SUPFAM" id="SSF53850">
    <property type="entry name" value="Periplasmic binding protein-like II"/>
    <property type="match status" value="1"/>
</dbReference>
<dbReference type="Pfam" id="PF00496">
    <property type="entry name" value="SBP_bac_5"/>
    <property type="match status" value="1"/>
</dbReference>
<dbReference type="Proteomes" id="UP000831607">
    <property type="component" value="Chromosome"/>
</dbReference>
<feature type="signal peptide" evidence="4">
    <location>
        <begin position="1"/>
        <end position="26"/>
    </location>
</feature>
<evidence type="ECO:0000313" key="6">
    <source>
        <dbReference type="EMBL" id="UOD49524.1"/>
    </source>
</evidence>
<dbReference type="Gene3D" id="3.10.105.10">
    <property type="entry name" value="Dipeptide-binding Protein, Domain 3"/>
    <property type="match status" value="1"/>
</dbReference>
<evidence type="ECO:0000256" key="2">
    <source>
        <dbReference type="ARBA" id="ARBA00022448"/>
    </source>
</evidence>
<evidence type="ECO:0000256" key="4">
    <source>
        <dbReference type="SAM" id="SignalP"/>
    </source>
</evidence>
<reference evidence="6 7" key="1">
    <citation type="submission" date="2020-11" db="EMBL/GenBank/DDBJ databases">
        <title>Algicoccus daihaiensis sp.nov., isolated from Daihai Lake in Inner Mongolia.</title>
        <authorList>
            <person name="Kai J."/>
        </authorList>
    </citation>
    <scope>NUCLEOTIDE SEQUENCE [LARGE SCALE GENOMIC DNA]</scope>
    <source>
        <strain evidence="7">f23</strain>
    </source>
</reference>
<evidence type="ECO:0000313" key="7">
    <source>
        <dbReference type="Proteomes" id="UP000831607"/>
    </source>
</evidence>
<protein>
    <submittedName>
        <fullName evidence="6">ABC transporter substrate-binding protein</fullName>
    </submittedName>
</protein>
<dbReference type="Gene3D" id="3.40.190.10">
    <property type="entry name" value="Periplasmic binding protein-like II"/>
    <property type="match status" value="1"/>
</dbReference>
<name>A0ABY4AH62_9BURK</name>
<dbReference type="InterPro" id="IPR000914">
    <property type="entry name" value="SBP_5_dom"/>
</dbReference>
<organism evidence="6 7">
    <name type="scientific">Orrella daihaiensis</name>
    <dbReference type="NCBI Taxonomy" id="2782176"/>
    <lineage>
        <taxon>Bacteria</taxon>
        <taxon>Pseudomonadati</taxon>
        <taxon>Pseudomonadota</taxon>
        <taxon>Betaproteobacteria</taxon>
        <taxon>Burkholderiales</taxon>
        <taxon>Alcaligenaceae</taxon>
        <taxon>Orrella</taxon>
    </lineage>
</organism>
<keyword evidence="7" id="KW-1185">Reference proteome</keyword>
<evidence type="ECO:0000256" key="1">
    <source>
        <dbReference type="ARBA" id="ARBA00005695"/>
    </source>
</evidence>
<comment type="similarity">
    <text evidence="1">Belongs to the bacterial solute-binding protein 5 family.</text>
</comment>
<dbReference type="PANTHER" id="PTHR30290:SF9">
    <property type="entry name" value="OLIGOPEPTIDE-BINDING PROTEIN APPA"/>
    <property type="match status" value="1"/>
</dbReference>
<dbReference type="RefSeq" id="WP_243477752.1">
    <property type="nucleotide sequence ID" value="NZ_CP063982.1"/>
</dbReference>
<keyword evidence="3 4" id="KW-0732">Signal</keyword>
<evidence type="ECO:0000259" key="5">
    <source>
        <dbReference type="Pfam" id="PF00496"/>
    </source>
</evidence>
<evidence type="ECO:0000256" key="3">
    <source>
        <dbReference type="ARBA" id="ARBA00022729"/>
    </source>
</evidence>
<dbReference type="Gene3D" id="3.90.76.10">
    <property type="entry name" value="Dipeptide-binding Protein, Domain 1"/>
    <property type="match status" value="1"/>
</dbReference>
<dbReference type="CDD" id="cd08498">
    <property type="entry name" value="PBP2_NikA_DppA_OppA_like_2"/>
    <property type="match status" value="1"/>
</dbReference>
<dbReference type="PIRSF" id="PIRSF002741">
    <property type="entry name" value="MppA"/>
    <property type="match status" value="1"/>
</dbReference>
<proteinExistence type="inferred from homology"/>
<dbReference type="EMBL" id="CP063982">
    <property type="protein sequence ID" value="UOD49524.1"/>
    <property type="molecule type" value="Genomic_DNA"/>
</dbReference>
<gene>
    <name evidence="6" type="ORF">DHf2319_08540</name>
</gene>
<dbReference type="PROSITE" id="PS01040">
    <property type="entry name" value="SBP_BACTERIAL_5"/>
    <property type="match status" value="1"/>
</dbReference>
<dbReference type="PANTHER" id="PTHR30290">
    <property type="entry name" value="PERIPLASMIC BINDING COMPONENT OF ABC TRANSPORTER"/>
    <property type="match status" value="1"/>
</dbReference>
<sequence length="528" mass="57279">MSTPLRSVLSASVISAMLLGATVASAESLTIGISSEPSSIDPHYHNLGPNNSLVRQVYEPLVSQGPSQELRPGLAASWKPVDDTTWEFKLREGAKFANGDTVTVDDVIATMNRVPNVPRSPASFTQFINGMTFEKVDDKTLRVKTKTPAPLVPTMLSVVAVVAKECAENMSTEDFNAGKCLGGSGPYQFKEFKPGDRTVMTLNPNYDGPKPKWDEVTFRYLTSGPTRVAALLSGDVDVIDNVPPTDIAKLKADSKINVSDTLSNRVIYLHMDQFRENSPFITAKDGSPIKNPLMDPRVRQALSMAINRQAIVDRIMDGAAEPAEQMLAKNFFGTSQKLQPTKYDLEGAKALLAQAGYPDGFKMKMHGPAGRYTNDTQILEAIAQMFTRLGLVVEIETMPPSNFFSRASTGANGQPEFSMILAGWGSGTGETSSSLRSLLATFDKSKGFGAANRGRHSNPELDAKIVQALATVDDKKRAQILAEASEIAFNNVGIIPIHFQRNVWASEGDITVEARADEYTLPSGINKK</sequence>
<dbReference type="InterPro" id="IPR023765">
    <property type="entry name" value="SBP_5_CS"/>
</dbReference>
<keyword evidence="2" id="KW-0813">Transport</keyword>
<accession>A0ABY4AH62</accession>
<feature type="chain" id="PRO_5045503690" evidence="4">
    <location>
        <begin position="27"/>
        <end position="528"/>
    </location>
</feature>
<feature type="domain" description="Solute-binding protein family 5" evidence="5">
    <location>
        <begin position="69"/>
        <end position="444"/>
    </location>
</feature>